<dbReference type="OrthoDB" id="9767864at2"/>
<evidence type="ECO:0000313" key="4">
    <source>
        <dbReference type="EMBL" id="RKP46837.1"/>
    </source>
</evidence>
<protein>
    <submittedName>
        <fullName evidence="4">Phage tail sheath family protein</fullName>
    </submittedName>
</protein>
<dbReference type="Pfam" id="PF17482">
    <property type="entry name" value="Phage_sheath_1C"/>
    <property type="match status" value="1"/>
</dbReference>
<dbReference type="Pfam" id="PF04984">
    <property type="entry name" value="Phage_sheath_1"/>
    <property type="match status" value="1"/>
</dbReference>
<dbReference type="InterPro" id="IPR035089">
    <property type="entry name" value="Phage_sheath_subtilisin"/>
</dbReference>
<dbReference type="PANTHER" id="PTHR35861">
    <property type="match status" value="1"/>
</dbReference>
<dbReference type="EMBL" id="RBZV01000006">
    <property type="protein sequence ID" value="RKP46837.1"/>
    <property type="molecule type" value="Genomic_DNA"/>
</dbReference>
<comment type="similarity">
    <text evidence="1">Belongs to the myoviridae tail sheath protein family.</text>
</comment>
<dbReference type="Gene3D" id="3.40.50.11780">
    <property type="match status" value="1"/>
</dbReference>
<dbReference type="AlphaFoldDB" id="A0A494X801"/>
<organism evidence="4 5">
    <name type="scientific">Trinickia fusca</name>
    <dbReference type="NCBI Taxonomy" id="2419777"/>
    <lineage>
        <taxon>Bacteria</taxon>
        <taxon>Pseudomonadati</taxon>
        <taxon>Pseudomonadota</taxon>
        <taxon>Betaproteobacteria</taxon>
        <taxon>Burkholderiales</taxon>
        <taxon>Burkholderiaceae</taxon>
        <taxon>Trinickia</taxon>
    </lineage>
</organism>
<reference evidence="4 5" key="1">
    <citation type="submission" date="2018-10" db="EMBL/GenBank/DDBJ databases">
        <title>Paraburkholderia sp. 7MK8-2, isolated from soil.</title>
        <authorList>
            <person name="Gao Z.-H."/>
            <person name="Qiu L.-H."/>
        </authorList>
    </citation>
    <scope>NUCLEOTIDE SEQUENCE [LARGE SCALE GENOMIC DNA]</scope>
    <source>
        <strain evidence="4 5">7MK8-2</strain>
    </source>
</reference>
<dbReference type="RefSeq" id="WP_121278665.1">
    <property type="nucleotide sequence ID" value="NZ_RBZV01000006.1"/>
</dbReference>
<keyword evidence="5" id="KW-1185">Reference proteome</keyword>
<name>A0A494X801_9BURK</name>
<evidence type="ECO:0000259" key="3">
    <source>
        <dbReference type="Pfam" id="PF17482"/>
    </source>
</evidence>
<comment type="caution">
    <text evidence="4">The sequence shown here is derived from an EMBL/GenBank/DDBJ whole genome shotgun (WGS) entry which is preliminary data.</text>
</comment>
<sequence>MATTYKHPGIYIEEVPSARTIQGASTSTAVFIGVTEFGPTQLPTLITSWNAYVRQFGALVWNGMASWAVYEFFSEGGMVCYVVNVAPSNTNGKAATATSGSITITAVTPGTWGNTLAFTISNASGPDNEVSQVFNLSVVVDPAKLSGVNSTSTVATLQAYILQNNLQPQQINGKAYYVLESFNGYTASNMSTALPSAINTNSMFVRCSVPQNANSRPPNAAVSLTSGTSVTWNFDAATKTLLTVQGISLLAMPDTVNITDTNGTLSPLLQATAINSALLFCASVPMRNLFYVCDPPFNQTVQEVTTFKDGGSANSGSTPAPAITSTYGALYYPWVWINNPITGTNVPIPPSGPSLGRYAYTDSNVGVWKSPAGVNDGMLASVVAVQTPLSDADQDILNPDGINAIRNFIGYGNVIWGARTLAAQGSEWTYVSVRRLFIYVEQSLKQSLQWVVFEPNDQQTWAAVTRDITAFLTTLWQAGGLFGSTAAEAFFVTCDASNNPPETRALGQLYIDVGLAPVYPAEFVIIRLTQKVAGPDSGS</sequence>
<gene>
    <name evidence="4" type="ORF">D7S89_15860</name>
</gene>
<dbReference type="InterPro" id="IPR020287">
    <property type="entry name" value="Tail_sheath_C"/>
</dbReference>
<dbReference type="PANTHER" id="PTHR35861:SF1">
    <property type="entry name" value="PHAGE TAIL SHEATH PROTEIN"/>
    <property type="match status" value="1"/>
</dbReference>
<feature type="domain" description="Tail sheath protein subtilisin-like" evidence="2">
    <location>
        <begin position="323"/>
        <end position="421"/>
    </location>
</feature>
<dbReference type="InterPro" id="IPR052042">
    <property type="entry name" value="Tail_sheath_structural"/>
</dbReference>
<evidence type="ECO:0000313" key="5">
    <source>
        <dbReference type="Proteomes" id="UP000280434"/>
    </source>
</evidence>
<dbReference type="Proteomes" id="UP000280434">
    <property type="component" value="Unassembled WGS sequence"/>
</dbReference>
<evidence type="ECO:0000259" key="2">
    <source>
        <dbReference type="Pfam" id="PF04984"/>
    </source>
</evidence>
<evidence type="ECO:0000256" key="1">
    <source>
        <dbReference type="ARBA" id="ARBA00008005"/>
    </source>
</evidence>
<accession>A0A494X801</accession>
<proteinExistence type="inferred from homology"/>
<feature type="domain" description="Tail sheath protein C-terminal" evidence="3">
    <location>
        <begin position="424"/>
        <end position="529"/>
    </location>
</feature>